<dbReference type="GO" id="GO:0052618">
    <property type="term" value="F:coenzyme F420-0:L-glutamate ligase activity"/>
    <property type="evidence" value="ECO:0007669"/>
    <property type="project" value="UniProtKB-EC"/>
</dbReference>
<proteinExistence type="inferred from homology"/>
<dbReference type="AlphaFoldDB" id="A0A840NNV8"/>
<dbReference type="Pfam" id="PF00881">
    <property type="entry name" value="Nitroreductase"/>
    <property type="match status" value="1"/>
</dbReference>
<name>A0A840NNV8_9PSEU</name>
<dbReference type="EMBL" id="JACHIV010000001">
    <property type="protein sequence ID" value="MBB5071753.1"/>
    <property type="molecule type" value="Genomic_DNA"/>
</dbReference>
<dbReference type="RefSeq" id="WP_184482320.1">
    <property type="nucleotide sequence ID" value="NZ_JACHIV010000001.1"/>
</dbReference>
<evidence type="ECO:0000256" key="10">
    <source>
        <dbReference type="SAM" id="MobiDB-lite"/>
    </source>
</evidence>
<protein>
    <submittedName>
        <fullName evidence="13">Coenzyme F420-0:L-glutamate ligase/coenzyme F420-1:gamma-L-glutamate ligase</fullName>
        <ecNumber evidence="13">6.3.2.31</ecNumber>
        <ecNumber evidence="13">6.3.2.34</ecNumber>
    </submittedName>
</protein>
<dbReference type="HAMAP" id="MF_01259">
    <property type="entry name" value="F420_ligase_FbiB"/>
    <property type="match status" value="1"/>
</dbReference>
<dbReference type="SUPFAM" id="SSF144010">
    <property type="entry name" value="CofE-like"/>
    <property type="match status" value="1"/>
</dbReference>
<keyword evidence="4" id="KW-0460">Magnesium</keyword>
<dbReference type="InterPro" id="IPR023661">
    <property type="entry name" value="FbiB"/>
</dbReference>
<dbReference type="Gene3D" id="3.30.1330.100">
    <property type="entry name" value="CofE-like"/>
    <property type="match status" value="1"/>
</dbReference>
<gene>
    <name evidence="13" type="ORF">BJ969_004841</name>
</gene>
<dbReference type="InterPro" id="IPR000415">
    <property type="entry name" value="Nitroreductase-like"/>
</dbReference>
<evidence type="ECO:0000313" key="14">
    <source>
        <dbReference type="Proteomes" id="UP000580474"/>
    </source>
</evidence>
<evidence type="ECO:0000259" key="12">
    <source>
        <dbReference type="Pfam" id="PF01996"/>
    </source>
</evidence>
<dbReference type="SUPFAM" id="SSF55469">
    <property type="entry name" value="FMN-dependent nitroreductase-like"/>
    <property type="match status" value="1"/>
</dbReference>
<dbReference type="NCBIfam" id="TIGR03553">
    <property type="entry name" value="F420_FbiB_CTERM"/>
    <property type="match status" value="1"/>
</dbReference>
<dbReference type="InterPro" id="IPR029479">
    <property type="entry name" value="Nitroreductase"/>
</dbReference>
<feature type="domain" description="Coenzyme F420:L-glutamate ligase-like" evidence="12">
    <location>
        <begin position="18"/>
        <end position="217"/>
    </location>
</feature>
<feature type="domain" description="Nitroreductase" evidence="11">
    <location>
        <begin position="258"/>
        <end position="426"/>
    </location>
</feature>
<dbReference type="GO" id="GO:0046872">
    <property type="term" value="F:metal ion binding"/>
    <property type="evidence" value="ECO:0007669"/>
    <property type="project" value="UniProtKB-KW"/>
</dbReference>
<comment type="caution">
    <text evidence="13">The sequence shown here is derived from an EMBL/GenBank/DDBJ whole genome shotgun (WGS) entry which is preliminary data.</text>
</comment>
<keyword evidence="14" id="KW-1185">Reference proteome</keyword>
<keyword evidence="3" id="KW-0547">Nucleotide-binding</keyword>
<dbReference type="Gene3D" id="3.90.1660.10">
    <property type="entry name" value="CofE-like domain"/>
    <property type="match status" value="1"/>
</dbReference>
<dbReference type="InterPro" id="IPR008225">
    <property type="entry name" value="F420-0_g-glutamyl_ligase"/>
</dbReference>
<evidence type="ECO:0000259" key="11">
    <source>
        <dbReference type="Pfam" id="PF00881"/>
    </source>
</evidence>
<evidence type="ECO:0000256" key="8">
    <source>
        <dbReference type="ARBA" id="ARBA00023211"/>
    </source>
</evidence>
<dbReference type="PANTHER" id="PTHR47917">
    <property type="match status" value="1"/>
</dbReference>
<evidence type="ECO:0000256" key="2">
    <source>
        <dbReference type="ARBA" id="ARBA00022723"/>
    </source>
</evidence>
<dbReference type="NCBIfam" id="TIGR01916">
    <property type="entry name" value="F420_cofE"/>
    <property type="match status" value="1"/>
</dbReference>
<evidence type="ECO:0000256" key="1">
    <source>
        <dbReference type="ARBA" id="ARBA00022598"/>
    </source>
</evidence>
<keyword evidence="7" id="KW-0342">GTP-binding</keyword>
<evidence type="ECO:0000256" key="9">
    <source>
        <dbReference type="ARBA" id="ARBA00023268"/>
    </source>
</evidence>
<accession>A0A840NNV8</accession>
<evidence type="ECO:0000256" key="4">
    <source>
        <dbReference type="ARBA" id="ARBA00022842"/>
    </source>
</evidence>
<dbReference type="GO" id="GO:0052619">
    <property type="term" value="F:coenzyme F420-1:gamma-L-glutamate ligase activity"/>
    <property type="evidence" value="ECO:0007669"/>
    <property type="project" value="UniProtKB-EC"/>
</dbReference>
<dbReference type="InterPro" id="IPR019943">
    <property type="entry name" value="F420_FbiB_C"/>
</dbReference>
<evidence type="ECO:0000256" key="3">
    <source>
        <dbReference type="ARBA" id="ARBA00022741"/>
    </source>
</evidence>
<dbReference type="EC" id="6.3.2.31" evidence="13"/>
<keyword evidence="8" id="KW-0464">Manganese</keyword>
<feature type="region of interest" description="Disordered" evidence="10">
    <location>
        <begin position="425"/>
        <end position="447"/>
    </location>
</feature>
<dbReference type="Pfam" id="PF01996">
    <property type="entry name" value="F420_ligase"/>
    <property type="match status" value="1"/>
</dbReference>
<evidence type="ECO:0000256" key="7">
    <source>
        <dbReference type="ARBA" id="ARBA00023134"/>
    </source>
</evidence>
<keyword evidence="2" id="KW-0479">Metal-binding</keyword>
<dbReference type="EC" id="6.3.2.34" evidence="13"/>
<dbReference type="Gene3D" id="3.40.109.10">
    <property type="entry name" value="NADH Oxidase"/>
    <property type="match status" value="1"/>
</dbReference>
<sequence length="447" mass="47740">MRDHAATAGLQLFAVTGLPEFGPGDDVAASVAANAPWLSDGDVVVVTSKVISKAEDRMVRTPADPEAREQLRRELVRSEATAVLARFRNTLITRNRLGIVQAASGVDASNVALDRIALLPEDPDASARRLRAGLADRLGVQVAVVITDTMGRTWRNGQTDAAIGAAGLRVLHHYEGSVDAQGNELAVTEVAIADEIAAAADLVKGKLGGVPVAVVRGLRTEDDGSTARDLTRPVEHDLFRMGTNEALAQGRREAVLVRRSVRSFSAEPVDEQAVRRAVGAALTAPAPHHTKPVRFVWLRDRALRAKLLDAMRTAWLSDLRGDGREESSAQRRVGRGDLLYSAPELVLPFLVRDGSHAYPDARRSEAERAMFTVAGGAAVQGLLVSLAAEELGSCWVSSTLFCPDVVRAALELPESWEPLGAVAVGHPAEPVDGPRPPRDLDDGLVEL</sequence>
<keyword evidence="6" id="KW-0560">Oxidoreductase</keyword>
<keyword evidence="1 13" id="KW-0436">Ligase</keyword>
<dbReference type="Proteomes" id="UP000580474">
    <property type="component" value="Unassembled WGS sequence"/>
</dbReference>
<dbReference type="GO" id="GO:0016491">
    <property type="term" value="F:oxidoreductase activity"/>
    <property type="evidence" value="ECO:0007669"/>
    <property type="project" value="UniProtKB-KW"/>
</dbReference>
<keyword evidence="9" id="KW-0511">Multifunctional enzyme</keyword>
<keyword evidence="5" id="KW-0630">Potassium</keyword>
<evidence type="ECO:0000256" key="5">
    <source>
        <dbReference type="ARBA" id="ARBA00022958"/>
    </source>
</evidence>
<dbReference type="InterPro" id="IPR002847">
    <property type="entry name" value="F420-0_gamma-glut_ligase-dom"/>
</dbReference>
<evidence type="ECO:0000313" key="13">
    <source>
        <dbReference type="EMBL" id="MBB5071753.1"/>
    </source>
</evidence>
<dbReference type="PANTHER" id="PTHR47917:SF1">
    <property type="entry name" value="COENZYME F420:L-GLUTAMATE LIGASE"/>
    <property type="match status" value="1"/>
</dbReference>
<evidence type="ECO:0000256" key="6">
    <source>
        <dbReference type="ARBA" id="ARBA00023002"/>
    </source>
</evidence>
<organism evidence="13 14">
    <name type="scientific">Saccharopolyspora gloriosae</name>
    <dbReference type="NCBI Taxonomy" id="455344"/>
    <lineage>
        <taxon>Bacteria</taxon>
        <taxon>Bacillati</taxon>
        <taxon>Actinomycetota</taxon>
        <taxon>Actinomycetes</taxon>
        <taxon>Pseudonocardiales</taxon>
        <taxon>Pseudonocardiaceae</taxon>
        <taxon>Saccharopolyspora</taxon>
    </lineage>
</organism>
<dbReference type="GO" id="GO:0005525">
    <property type="term" value="F:GTP binding"/>
    <property type="evidence" value="ECO:0007669"/>
    <property type="project" value="UniProtKB-KW"/>
</dbReference>
<reference evidence="13 14" key="1">
    <citation type="submission" date="2020-08" db="EMBL/GenBank/DDBJ databases">
        <title>Sequencing the genomes of 1000 actinobacteria strains.</title>
        <authorList>
            <person name="Klenk H.-P."/>
        </authorList>
    </citation>
    <scope>NUCLEOTIDE SEQUENCE [LARGE SCALE GENOMIC DNA]</scope>
    <source>
        <strain evidence="13 14">DSM 45582</strain>
    </source>
</reference>
<dbReference type="NCBIfam" id="NF009810">
    <property type="entry name" value="PRK13294.1"/>
    <property type="match status" value="1"/>
</dbReference>